<sequence length="175" mass="19791">MNKNNNTKNFNIAKVAKVLGITKVGTMFYMAFITVCFTFLIISQFHSSEASDKVEKKYTPGVVELSKSSIEAYFKKTPDDTLNKKAAKLLSDNEKKVKCEYVDEFSDYTEYTYVGTINTVESDLQKAIKKQCKVINEKINCDAEKIGMSIEEKSTNAKTKEVTLRIAISVSYKNK</sequence>
<keyword evidence="1" id="KW-1133">Transmembrane helix</keyword>
<dbReference type="Proteomes" id="UP001431199">
    <property type="component" value="Unassembled WGS sequence"/>
</dbReference>
<proteinExistence type="predicted"/>
<accession>A0ABT2LYA4</accession>
<keyword evidence="1" id="KW-0472">Membrane</keyword>
<comment type="caution">
    <text evidence="2">The sequence shown here is derived from an EMBL/GenBank/DDBJ whole genome shotgun (WGS) entry which is preliminary data.</text>
</comment>
<dbReference type="EMBL" id="JAODBU010000002">
    <property type="protein sequence ID" value="MCT7397848.1"/>
    <property type="molecule type" value="Genomic_DNA"/>
</dbReference>
<reference evidence="2" key="1">
    <citation type="submission" date="2022-09" db="EMBL/GenBank/DDBJ databases">
        <title>Eubacterium sp. LFL-14 isolated from human feces.</title>
        <authorList>
            <person name="Liu F."/>
        </authorList>
    </citation>
    <scope>NUCLEOTIDE SEQUENCE</scope>
    <source>
        <strain evidence="2">LFL-14</strain>
    </source>
</reference>
<gene>
    <name evidence="2" type="ORF">N5B56_01935</name>
</gene>
<evidence type="ECO:0000313" key="3">
    <source>
        <dbReference type="Proteomes" id="UP001431199"/>
    </source>
</evidence>
<evidence type="ECO:0000256" key="1">
    <source>
        <dbReference type="SAM" id="Phobius"/>
    </source>
</evidence>
<feature type="transmembrane region" description="Helical" evidence="1">
    <location>
        <begin position="21"/>
        <end position="42"/>
    </location>
</feature>
<keyword evidence="1" id="KW-0812">Transmembrane</keyword>
<organism evidence="2 3">
    <name type="scientific">Eubacterium album</name>
    <dbReference type="NCBI Taxonomy" id="2978477"/>
    <lineage>
        <taxon>Bacteria</taxon>
        <taxon>Bacillati</taxon>
        <taxon>Bacillota</taxon>
        <taxon>Clostridia</taxon>
        <taxon>Eubacteriales</taxon>
        <taxon>Eubacteriaceae</taxon>
        <taxon>Eubacterium</taxon>
    </lineage>
</organism>
<evidence type="ECO:0008006" key="4">
    <source>
        <dbReference type="Google" id="ProtNLM"/>
    </source>
</evidence>
<dbReference type="RefSeq" id="WP_260978284.1">
    <property type="nucleotide sequence ID" value="NZ_JAODBU010000002.1"/>
</dbReference>
<keyword evidence="3" id="KW-1185">Reference proteome</keyword>
<name>A0ABT2LYA4_9FIRM</name>
<evidence type="ECO:0000313" key="2">
    <source>
        <dbReference type="EMBL" id="MCT7397848.1"/>
    </source>
</evidence>
<protein>
    <recommendedName>
        <fullName evidence="4">Stage III sporulation protein AH</fullName>
    </recommendedName>
</protein>